<dbReference type="GO" id="GO:0052621">
    <property type="term" value="F:diguanylate cyclase activity"/>
    <property type="evidence" value="ECO:0007669"/>
    <property type="project" value="UniProtKB-EC"/>
</dbReference>
<dbReference type="PANTHER" id="PTHR45138:SF9">
    <property type="entry name" value="DIGUANYLATE CYCLASE DGCM-RELATED"/>
    <property type="match status" value="1"/>
</dbReference>
<dbReference type="AlphaFoldDB" id="A0A5C6U5M9"/>
<dbReference type="Gene3D" id="3.30.70.270">
    <property type="match status" value="1"/>
</dbReference>
<dbReference type="PANTHER" id="PTHR45138">
    <property type="entry name" value="REGULATORY COMPONENTS OF SENSORY TRANSDUCTION SYSTEM"/>
    <property type="match status" value="1"/>
</dbReference>
<feature type="domain" description="GGDEF" evidence="4">
    <location>
        <begin position="159"/>
        <end position="289"/>
    </location>
</feature>
<dbReference type="InterPro" id="IPR000160">
    <property type="entry name" value="GGDEF_dom"/>
</dbReference>
<dbReference type="NCBIfam" id="TIGR00254">
    <property type="entry name" value="GGDEF"/>
    <property type="match status" value="1"/>
</dbReference>
<gene>
    <name evidence="5" type="ORF">FSZ31_10615</name>
</gene>
<evidence type="ECO:0000256" key="3">
    <source>
        <dbReference type="SAM" id="Phobius"/>
    </source>
</evidence>
<dbReference type="CDD" id="cd01949">
    <property type="entry name" value="GGDEF"/>
    <property type="match status" value="1"/>
</dbReference>
<keyword evidence="3" id="KW-0812">Transmembrane</keyword>
<feature type="transmembrane region" description="Helical" evidence="3">
    <location>
        <begin position="28"/>
        <end position="47"/>
    </location>
</feature>
<dbReference type="RefSeq" id="WP_147123364.1">
    <property type="nucleotide sequence ID" value="NZ_VOPY01000003.1"/>
</dbReference>
<feature type="transmembrane region" description="Helical" evidence="3">
    <location>
        <begin position="53"/>
        <end position="69"/>
    </location>
</feature>
<reference evidence="5 6" key="1">
    <citation type="submission" date="2019-08" db="EMBL/GenBank/DDBJ databases">
        <title>Sphingorhabdus soil sp. nov., isolated from arctic soil.</title>
        <authorList>
            <person name="Liu Y."/>
        </authorList>
    </citation>
    <scope>NUCLEOTIDE SEQUENCE [LARGE SCALE GENOMIC DNA]</scope>
    <source>
        <strain evidence="5 6">D-2Q-5-6</strain>
    </source>
</reference>
<evidence type="ECO:0000313" key="6">
    <source>
        <dbReference type="Proteomes" id="UP000321129"/>
    </source>
</evidence>
<protein>
    <recommendedName>
        <fullName evidence="1">diguanylate cyclase</fullName>
        <ecNumber evidence="1">2.7.7.65</ecNumber>
    </recommendedName>
</protein>
<name>A0A5C6U5M9_9SPHN</name>
<dbReference type="SMART" id="SM00267">
    <property type="entry name" value="GGDEF"/>
    <property type="match status" value="1"/>
</dbReference>
<organism evidence="5 6">
    <name type="scientific">Flavisphingopyxis soli</name>
    <dbReference type="NCBI Taxonomy" id="2601267"/>
    <lineage>
        <taxon>Bacteria</taxon>
        <taxon>Pseudomonadati</taxon>
        <taxon>Pseudomonadota</taxon>
        <taxon>Alphaproteobacteria</taxon>
        <taxon>Sphingomonadales</taxon>
        <taxon>Sphingopyxidaceae</taxon>
        <taxon>Flavisphingopyxis</taxon>
    </lineage>
</organism>
<feature type="transmembrane region" description="Helical" evidence="3">
    <location>
        <begin position="101"/>
        <end position="120"/>
    </location>
</feature>
<dbReference type="Proteomes" id="UP000321129">
    <property type="component" value="Unassembled WGS sequence"/>
</dbReference>
<dbReference type="PROSITE" id="PS50887">
    <property type="entry name" value="GGDEF"/>
    <property type="match status" value="1"/>
</dbReference>
<comment type="caution">
    <text evidence="5">The sequence shown here is derived from an EMBL/GenBank/DDBJ whole genome shotgun (WGS) entry which is preliminary data.</text>
</comment>
<sequence length="318" mass="33875">MTTAFERRSGFHDAIATRLGSPGRLTRLQGWAIVGAGSVLAVTADALTGTQVWFGPIYLVLIGITALTIGGRQAFVLGFGFLGAGFVINGGQIYPSGGMTVAWNVAMRILAISFITLLLVRLRRSHAQEWLLARTDPLTGALNRQAFFEIVPKVARTDSWSLLAYADIDGFKALNDIHGHAAGDAVLKAFADDVRRAIRDGDLFARIGGDEFVIYLQTASEADARSVAQRLHLRMNAVPRAGSGAMRCSLGVLLLPPGPVALDAELRIADTLMYQAKSEGAALVVATAQWIDGAPFVPDAPPRGTAPFRIVERPGQAA</sequence>
<feature type="transmembrane region" description="Helical" evidence="3">
    <location>
        <begin position="76"/>
        <end position="95"/>
    </location>
</feature>
<evidence type="ECO:0000259" key="4">
    <source>
        <dbReference type="PROSITE" id="PS50887"/>
    </source>
</evidence>
<keyword evidence="6" id="KW-1185">Reference proteome</keyword>
<accession>A0A5C6U5M9</accession>
<dbReference type="InterPro" id="IPR029787">
    <property type="entry name" value="Nucleotide_cyclase"/>
</dbReference>
<dbReference type="InterPro" id="IPR043128">
    <property type="entry name" value="Rev_trsase/Diguanyl_cyclase"/>
</dbReference>
<keyword evidence="3" id="KW-1133">Transmembrane helix</keyword>
<keyword evidence="3" id="KW-0472">Membrane</keyword>
<evidence type="ECO:0000313" key="5">
    <source>
        <dbReference type="EMBL" id="TXC68144.1"/>
    </source>
</evidence>
<evidence type="ECO:0000256" key="1">
    <source>
        <dbReference type="ARBA" id="ARBA00012528"/>
    </source>
</evidence>
<dbReference type="SUPFAM" id="SSF55073">
    <property type="entry name" value="Nucleotide cyclase"/>
    <property type="match status" value="1"/>
</dbReference>
<proteinExistence type="predicted"/>
<dbReference type="Pfam" id="PF00990">
    <property type="entry name" value="GGDEF"/>
    <property type="match status" value="1"/>
</dbReference>
<evidence type="ECO:0000256" key="2">
    <source>
        <dbReference type="ARBA" id="ARBA00034247"/>
    </source>
</evidence>
<dbReference type="OrthoDB" id="9812260at2"/>
<dbReference type="EMBL" id="VOPY01000003">
    <property type="protein sequence ID" value="TXC68144.1"/>
    <property type="molecule type" value="Genomic_DNA"/>
</dbReference>
<dbReference type="InterPro" id="IPR050469">
    <property type="entry name" value="Diguanylate_Cyclase"/>
</dbReference>
<dbReference type="EC" id="2.7.7.65" evidence="1"/>
<comment type="catalytic activity">
    <reaction evidence="2">
        <text>2 GTP = 3',3'-c-di-GMP + 2 diphosphate</text>
        <dbReference type="Rhea" id="RHEA:24898"/>
        <dbReference type="ChEBI" id="CHEBI:33019"/>
        <dbReference type="ChEBI" id="CHEBI:37565"/>
        <dbReference type="ChEBI" id="CHEBI:58805"/>
        <dbReference type="EC" id="2.7.7.65"/>
    </reaction>
</comment>